<reference evidence="6 7" key="1">
    <citation type="submission" date="2019-02" db="EMBL/GenBank/DDBJ databases">
        <authorList>
            <person name="Fomenkov A."/>
            <person name="Dubinina G."/>
            <person name="Grabovich M."/>
            <person name="Vincze T."/>
            <person name="Roberts R.J."/>
        </authorList>
    </citation>
    <scope>NUCLEOTIDE SEQUENCE [LARGE SCALE GENOMIC DNA]</scope>
    <source>
        <strain evidence="6 7">P</strain>
    </source>
</reference>
<dbReference type="SUPFAM" id="SSF46689">
    <property type="entry name" value="Homeodomain-like"/>
    <property type="match status" value="1"/>
</dbReference>
<evidence type="ECO:0000256" key="2">
    <source>
        <dbReference type="ARBA" id="ARBA00023125"/>
    </source>
</evidence>
<accession>A0A5C1QE32</accession>
<dbReference type="KEGG" id="sper:EW093_07035"/>
<evidence type="ECO:0000256" key="1">
    <source>
        <dbReference type="ARBA" id="ARBA00023015"/>
    </source>
</evidence>
<dbReference type="RefSeq" id="WP_149567709.1">
    <property type="nucleotide sequence ID" value="NZ_CP035807.1"/>
</dbReference>
<evidence type="ECO:0000313" key="6">
    <source>
        <dbReference type="EMBL" id="QEN04462.1"/>
    </source>
</evidence>
<dbReference type="OrthoDB" id="369065at2"/>
<keyword evidence="2" id="KW-0238">DNA-binding</keyword>
<proteinExistence type="predicted"/>
<dbReference type="GO" id="GO:0003700">
    <property type="term" value="F:DNA-binding transcription factor activity"/>
    <property type="evidence" value="ECO:0007669"/>
    <property type="project" value="InterPro"/>
</dbReference>
<keyword evidence="4" id="KW-0472">Membrane</keyword>
<dbReference type="Gene3D" id="3.30.450.20">
    <property type="entry name" value="PAS domain"/>
    <property type="match status" value="1"/>
</dbReference>
<evidence type="ECO:0000256" key="3">
    <source>
        <dbReference type="ARBA" id="ARBA00023163"/>
    </source>
</evidence>
<dbReference type="PROSITE" id="PS00041">
    <property type="entry name" value="HTH_ARAC_FAMILY_1"/>
    <property type="match status" value="1"/>
</dbReference>
<evidence type="ECO:0000313" key="7">
    <source>
        <dbReference type="Proteomes" id="UP000323824"/>
    </source>
</evidence>
<feature type="transmembrane region" description="Helical" evidence="4">
    <location>
        <begin position="294"/>
        <end position="314"/>
    </location>
</feature>
<dbReference type="GO" id="GO:0043565">
    <property type="term" value="F:sequence-specific DNA binding"/>
    <property type="evidence" value="ECO:0007669"/>
    <property type="project" value="InterPro"/>
</dbReference>
<protein>
    <submittedName>
        <fullName evidence="6">AraC family transcriptional regulator</fullName>
    </submittedName>
</protein>
<sequence length="684" mass="78794">MRLANYTKIFKKNGLMIVAGIFTILSISFFLFIPFTNTTSRIINGRTFDSLETSSKMFSHIHLWSMPKFISLEKNKPILEFIYSKEPSNIVALRALEEIDKIILENDFLHSVYIYSETNGIISTLSGWERGELSDNTIDKLVNNNIDEATHVFRPRQVNFFNNKENTNIYSMILGKRVDNNKTTSCIIINLSVSKISEIIAPMDMNITSDLVIIDRNNKILLHPDKTMFGNSLDSTSDFYNISQMKAEEGSIETIINGGKSVVWWLDHNELPWRFILYSPKNDLYHEIIQLRKILILLSLGGSIVFIILFILAYNKITFTRNIEESIKRVIDYYPDHDLEDDFLVMSALDKKNSKWTIALIGLEKNTSKDISFDSGLNTIYFIRCNTNKFCLISLLSTKKMVEYLQEKQSSESIKNNGLSFSFCISSFTTNTDSFMSQYTLLNSSFSRKFKFERNSQIPLLDQNEKLSSSFEINENEINHLDSAIRLENAKEAWKIITELLDLCDKDGSEEAFHYVINIIRYRLFQNSILNPETIVIEGINNLNDAITDIETIPEARELFEKYCNRLQSIKTGRTDLKKVEIHKKVKEFVEDNLCNLNLGPDLISEEVGRSSGYVRDTFRSIEGDSLSNYIGSKRIEFAKDLLLKTNKPIKDIAEASGFMNYSYFFTYFKKITGKTPGDFRISQ</sequence>
<dbReference type="Pfam" id="PF12833">
    <property type="entry name" value="HTH_18"/>
    <property type="match status" value="1"/>
</dbReference>
<dbReference type="InterPro" id="IPR018060">
    <property type="entry name" value="HTH_AraC"/>
</dbReference>
<keyword evidence="3" id="KW-0804">Transcription</keyword>
<dbReference type="PANTHER" id="PTHR43280">
    <property type="entry name" value="ARAC-FAMILY TRANSCRIPTIONAL REGULATOR"/>
    <property type="match status" value="1"/>
</dbReference>
<keyword evidence="1" id="KW-0805">Transcription regulation</keyword>
<dbReference type="Proteomes" id="UP000323824">
    <property type="component" value="Chromosome"/>
</dbReference>
<dbReference type="PANTHER" id="PTHR43280:SF2">
    <property type="entry name" value="HTH-TYPE TRANSCRIPTIONAL REGULATOR EXSA"/>
    <property type="match status" value="1"/>
</dbReference>
<dbReference type="Gene3D" id="1.10.10.60">
    <property type="entry name" value="Homeodomain-like"/>
    <property type="match status" value="1"/>
</dbReference>
<keyword evidence="7" id="KW-1185">Reference proteome</keyword>
<organism evidence="6 7">
    <name type="scientific">Thiospirochaeta perfilievii</name>
    <dbReference type="NCBI Taxonomy" id="252967"/>
    <lineage>
        <taxon>Bacteria</taxon>
        <taxon>Pseudomonadati</taxon>
        <taxon>Spirochaetota</taxon>
        <taxon>Spirochaetia</taxon>
        <taxon>Spirochaetales</taxon>
        <taxon>Spirochaetaceae</taxon>
        <taxon>Thiospirochaeta</taxon>
    </lineage>
</organism>
<evidence type="ECO:0000256" key="4">
    <source>
        <dbReference type="SAM" id="Phobius"/>
    </source>
</evidence>
<dbReference type="InterPro" id="IPR018062">
    <property type="entry name" value="HTH_AraC-typ_CS"/>
</dbReference>
<dbReference type="InterPro" id="IPR009057">
    <property type="entry name" value="Homeodomain-like_sf"/>
</dbReference>
<dbReference type="PROSITE" id="PS01124">
    <property type="entry name" value="HTH_ARAC_FAMILY_2"/>
    <property type="match status" value="1"/>
</dbReference>
<evidence type="ECO:0000259" key="5">
    <source>
        <dbReference type="PROSITE" id="PS01124"/>
    </source>
</evidence>
<reference evidence="6 7" key="2">
    <citation type="submission" date="2019-09" db="EMBL/GenBank/DDBJ databases">
        <title>Complete Genome Sequence and Methylome Analysis of free living Spirochaetas.</title>
        <authorList>
            <person name="Leshcheva N."/>
            <person name="Mikheeva N."/>
        </authorList>
    </citation>
    <scope>NUCLEOTIDE SEQUENCE [LARGE SCALE GENOMIC DNA]</scope>
    <source>
        <strain evidence="6 7">P</strain>
    </source>
</reference>
<keyword evidence="4" id="KW-1133">Transmembrane helix</keyword>
<keyword evidence="4" id="KW-0812">Transmembrane</keyword>
<dbReference type="AlphaFoldDB" id="A0A5C1QE32"/>
<feature type="transmembrane region" description="Helical" evidence="4">
    <location>
        <begin position="15"/>
        <end position="36"/>
    </location>
</feature>
<name>A0A5C1QE32_9SPIO</name>
<gene>
    <name evidence="6" type="ORF">EW093_07035</name>
</gene>
<dbReference type="SMART" id="SM00342">
    <property type="entry name" value="HTH_ARAC"/>
    <property type="match status" value="1"/>
</dbReference>
<feature type="domain" description="HTH araC/xylS-type" evidence="5">
    <location>
        <begin position="584"/>
        <end position="683"/>
    </location>
</feature>
<dbReference type="EMBL" id="CP035807">
    <property type="protein sequence ID" value="QEN04462.1"/>
    <property type="molecule type" value="Genomic_DNA"/>
</dbReference>